<name>X1JX65_9ZZZZ</name>
<sequence length="33" mass="3317">GADKVAQVYIGRRGTPQDGLGAEGNKGEVSGND</sequence>
<organism evidence="2">
    <name type="scientific">marine sediment metagenome</name>
    <dbReference type="NCBI Taxonomy" id="412755"/>
    <lineage>
        <taxon>unclassified sequences</taxon>
        <taxon>metagenomes</taxon>
        <taxon>ecological metagenomes</taxon>
    </lineage>
</organism>
<feature type="region of interest" description="Disordered" evidence="1">
    <location>
        <begin position="1"/>
        <end position="33"/>
    </location>
</feature>
<reference evidence="2" key="1">
    <citation type="journal article" date="2014" name="Front. Microbiol.">
        <title>High frequency of phylogenetically diverse reductive dehalogenase-homologous genes in deep subseafloor sedimentary metagenomes.</title>
        <authorList>
            <person name="Kawai M."/>
            <person name="Futagami T."/>
            <person name="Toyoda A."/>
            <person name="Takaki Y."/>
            <person name="Nishi S."/>
            <person name="Hori S."/>
            <person name="Arai W."/>
            <person name="Tsubouchi T."/>
            <person name="Morono Y."/>
            <person name="Uchiyama I."/>
            <person name="Ito T."/>
            <person name="Fujiyama A."/>
            <person name="Inagaki F."/>
            <person name="Takami H."/>
        </authorList>
    </citation>
    <scope>NUCLEOTIDE SEQUENCE</scope>
    <source>
        <strain evidence="2">Expedition CK06-06</strain>
    </source>
</reference>
<evidence type="ECO:0000313" key="2">
    <source>
        <dbReference type="EMBL" id="GAH98732.1"/>
    </source>
</evidence>
<protein>
    <submittedName>
        <fullName evidence="2">Uncharacterized protein</fullName>
    </submittedName>
</protein>
<proteinExistence type="predicted"/>
<dbReference type="EMBL" id="BARU01047368">
    <property type="protein sequence ID" value="GAH98732.1"/>
    <property type="molecule type" value="Genomic_DNA"/>
</dbReference>
<evidence type="ECO:0000256" key="1">
    <source>
        <dbReference type="SAM" id="MobiDB-lite"/>
    </source>
</evidence>
<gene>
    <name evidence="2" type="ORF">S03H2_71010</name>
</gene>
<accession>X1JX65</accession>
<comment type="caution">
    <text evidence="2">The sequence shown here is derived from an EMBL/GenBank/DDBJ whole genome shotgun (WGS) entry which is preliminary data.</text>
</comment>
<feature type="non-terminal residue" evidence="2">
    <location>
        <position position="1"/>
    </location>
</feature>
<dbReference type="AlphaFoldDB" id="X1JX65"/>